<feature type="transmembrane region" description="Helical" evidence="9">
    <location>
        <begin position="312"/>
        <end position="337"/>
    </location>
</feature>
<dbReference type="GO" id="GO:0005886">
    <property type="term" value="C:plasma membrane"/>
    <property type="evidence" value="ECO:0007669"/>
    <property type="project" value="TreeGrafter"/>
</dbReference>
<evidence type="ECO:0000313" key="11">
    <source>
        <dbReference type="Proteomes" id="UP000054632"/>
    </source>
</evidence>
<name>A0A0V1E2W3_TRIPS</name>
<evidence type="ECO:0000256" key="9">
    <source>
        <dbReference type="SAM" id="Phobius"/>
    </source>
</evidence>
<keyword evidence="6" id="KW-0406">Ion transport</keyword>
<feature type="transmembrane region" description="Helical" evidence="9">
    <location>
        <begin position="267"/>
        <end position="291"/>
    </location>
</feature>
<keyword evidence="5 9" id="KW-1133">Transmembrane helix</keyword>
<dbReference type="PRINTS" id="PR00762">
    <property type="entry name" value="CLCHANNEL"/>
</dbReference>
<dbReference type="InterPro" id="IPR046342">
    <property type="entry name" value="CBS_dom_sf"/>
</dbReference>
<feature type="transmembrane region" description="Helical" evidence="9">
    <location>
        <begin position="39"/>
        <end position="60"/>
    </location>
</feature>
<dbReference type="Pfam" id="PF00654">
    <property type="entry name" value="Voltage_CLC"/>
    <property type="match status" value="2"/>
</dbReference>
<dbReference type="SUPFAM" id="SSF54631">
    <property type="entry name" value="CBS-domain pair"/>
    <property type="match status" value="1"/>
</dbReference>
<dbReference type="EMBL" id="JYDR01000119">
    <property type="protein sequence ID" value="KRY68139.1"/>
    <property type="molecule type" value="Genomic_DNA"/>
</dbReference>
<dbReference type="Proteomes" id="UP000054632">
    <property type="component" value="Unassembled WGS sequence"/>
</dbReference>
<evidence type="ECO:0000256" key="8">
    <source>
        <dbReference type="ARBA" id="ARBA00023214"/>
    </source>
</evidence>
<dbReference type="PANTHER" id="PTHR45720:SF10">
    <property type="entry name" value="CHLORIDE CHANNEL PROTEIN 2"/>
    <property type="match status" value="1"/>
</dbReference>
<keyword evidence="4" id="KW-0677">Repeat</keyword>
<evidence type="ECO:0000256" key="6">
    <source>
        <dbReference type="ARBA" id="ARBA00023065"/>
    </source>
</evidence>
<sequence>MNNPSTDNTDNDQSKKQKVYRKSLENVYEILINCMSSDWMFLAVLGILMGTFSFGIDNCVRKLRSFHFFLIYQSVKWGVVFQWCTWVGFALFLILFAAGLCHYVAPEAAGSGIPEMKTLLRGVVLKEYLTFRTFIVKVIGLTMALSSSLPLGKEGPFVHIASHLATLLSKWTIFMPHAQEDSYLNKEILAAACAVGVASTYGAPVGGVLFSIEVTSVFFPLRNYWRCFLASLCSAIVFRLLTVAFAEAATVEAFCPTSFPAEFPFDILYLIPVCLLGAMCGLFGAAFVHLFKLWTKLIKQTKWVLNITKRSPFIYPALVVLLIATLNCPALCGKYFAGGLTSKESVEYLFQNFSWTNVPKNSTINDNMNKYWSLEKTNLFLPLTLFTMNMFWMTAMSITMAVPSGTFIPIFVTGDTRIHLTHFLLIIFVVSSAYYIFKKWKTFKWAGFGRLFGEIIPVLFPNGLPTINDVPNITPGGYAVIGAAAFSGSVTRAISTSVVVIEMTGQTTYFLPTIIAVLVSNAVCSRLQNSLYDTIICNKKLPYLPPIPPTSSAVHMVTAKDIMIDTVHYLTLNTTLGEMVFLLRKYPNLDVFPLVDSKGKFTIIIIIIIIIIKTFRYFIKLKNFLESMILLGCIRTSELVKLIWPKQPNVELFEEKYHQSRSTTDDSNYLKSNNSLYNNSSLIKKILLQQSVCERPGEEALQWLNDKNTLRDSNAEDSSQLVIIEDYFQVTNFGNILGKSIQSALKKNRNMVLLPLLKLHEIERWISGHWNDKLKYDNIEIDPTSVQLLERSSLHKIHTLFSLLGLHILYVTKLGRLVGVVSLKELREALENVPTFVPR</sequence>
<comment type="caution">
    <text evidence="10">The sequence shown here is derived from an EMBL/GenBank/DDBJ whole genome shotgun (WGS) entry which is preliminary data.</text>
</comment>
<feature type="transmembrane region" description="Helical" evidence="9">
    <location>
        <begin position="601"/>
        <end position="619"/>
    </location>
</feature>
<keyword evidence="2" id="KW-0813">Transport</keyword>
<dbReference type="Gene3D" id="1.10.3080.10">
    <property type="entry name" value="Clc chloride channel"/>
    <property type="match status" value="1"/>
</dbReference>
<feature type="transmembrane region" description="Helical" evidence="9">
    <location>
        <begin position="188"/>
        <end position="212"/>
    </location>
</feature>
<evidence type="ECO:0000256" key="7">
    <source>
        <dbReference type="ARBA" id="ARBA00023136"/>
    </source>
</evidence>
<evidence type="ECO:0000256" key="3">
    <source>
        <dbReference type="ARBA" id="ARBA00022692"/>
    </source>
</evidence>
<feature type="transmembrane region" description="Helical" evidence="9">
    <location>
        <begin position="390"/>
        <end position="412"/>
    </location>
</feature>
<evidence type="ECO:0000256" key="2">
    <source>
        <dbReference type="ARBA" id="ARBA00022448"/>
    </source>
</evidence>
<keyword evidence="7 9" id="KW-0472">Membrane</keyword>
<proteinExistence type="predicted"/>
<evidence type="ECO:0000256" key="1">
    <source>
        <dbReference type="ARBA" id="ARBA00004141"/>
    </source>
</evidence>
<protein>
    <submittedName>
        <fullName evidence="10">Chloride channel protein 2</fullName>
    </submittedName>
</protein>
<evidence type="ECO:0000256" key="5">
    <source>
        <dbReference type="ARBA" id="ARBA00022989"/>
    </source>
</evidence>
<dbReference type="PANTHER" id="PTHR45720">
    <property type="entry name" value="CHLORIDE CHANNEL PROTEIN 2"/>
    <property type="match status" value="1"/>
</dbReference>
<dbReference type="CDD" id="cd03683">
    <property type="entry name" value="ClC_1_like"/>
    <property type="match status" value="1"/>
</dbReference>
<dbReference type="InterPro" id="IPR014743">
    <property type="entry name" value="Cl-channel_core"/>
</dbReference>
<dbReference type="SUPFAM" id="SSF81340">
    <property type="entry name" value="Clc chloride channel"/>
    <property type="match status" value="1"/>
</dbReference>
<keyword evidence="8" id="KW-0868">Chloride</keyword>
<dbReference type="AlphaFoldDB" id="A0A0V1E2W3"/>
<feature type="transmembrane region" description="Helical" evidence="9">
    <location>
        <begin position="80"/>
        <end position="105"/>
    </location>
</feature>
<evidence type="ECO:0000256" key="4">
    <source>
        <dbReference type="ARBA" id="ARBA00022737"/>
    </source>
</evidence>
<organism evidence="10 11">
    <name type="scientific">Trichinella pseudospiralis</name>
    <name type="common">Parasitic roundworm</name>
    <dbReference type="NCBI Taxonomy" id="6337"/>
    <lineage>
        <taxon>Eukaryota</taxon>
        <taxon>Metazoa</taxon>
        <taxon>Ecdysozoa</taxon>
        <taxon>Nematoda</taxon>
        <taxon>Enoplea</taxon>
        <taxon>Dorylaimia</taxon>
        <taxon>Trichinellida</taxon>
        <taxon>Trichinellidae</taxon>
        <taxon>Trichinella</taxon>
    </lineage>
</organism>
<dbReference type="Gene3D" id="3.10.580.10">
    <property type="entry name" value="CBS-domain"/>
    <property type="match status" value="2"/>
</dbReference>
<feature type="transmembrane region" description="Helical" evidence="9">
    <location>
        <begin position="224"/>
        <end position="247"/>
    </location>
</feature>
<accession>A0A0V1E2W3</accession>
<keyword evidence="3 9" id="KW-0812">Transmembrane</keyword>
<feature type="transmembrane region" description="Helical" evidence="9">
    <location>
        <begin position="419"/>
        <end position="437"/>
    </location>
</feature>
<dbReference type="GO" id="GO:0005247">
    <property type="term" value="F:voltage-gated chloride channel activity"/>
    <property type="evidence" value="ECO:0007669"/>
    <property type="project" value="TreeGrafter"/>
</dbReference>
<comment type="subcellular location">
    <subcellularLocation>
        <location evidence="1">Membrane</location>
        <topology evidence="1">Multi-pass membrane protein</topology>
    </subcellularLocation>
</comment>
<dbReference type="InterPro" id="IPR001807">
    <property type="entry name" value="ClC"/>
</dbReference>
<dbReference type="InterPro" id="IPR050970">
    <property type="entry name" value="Cl_channel_volt-gated"/>
</dbReference>
<gene>
    <name evidence="10" type="primary">CLCN2</name>
    <name evidence="10" type="ORF">T4A_8663</name>
</gene>
<evidence type="ECO:0000313" key="10">
    <source>
        <dbReference type="EMBL" id="KRY68139.1"/>
    </source>
</evidence>
<reference evidence="10 11" key="1">
    <citation type="submission" date="2015-01" db="EMBL/GenBank/DDBJ databases">
        <title>Evolution of Trichinella species and genotypes.</title>
        <authorList>
            <person name="Korhonen P.K."/>
            <person name="Edoardo P."/>
            <person name="Giuseppe L.R."/>
            <person name="Gasser R.B."/>
        </authorList>
    </citation>
    <scope>NUCLEOTIDE SEQUENCE [LARGE SCALE GENOMIC DNA]</scope>
    <source>
        <strain evidence="10">ISS13</strain>
    </source>
</reference>